<comment type="caution">
    <text evidence="3">The sequence shown here is derived from an EMBL/GenBank/DDBJ whole genome shotgun (WGS) entry which is preliminary data.</text>
</comment>
<dbReference type="STRING" id="1798410.A3H63_01595"/>
<dbReference type="InterPro" id="IPR000943">
    <property type="entry name" value="RNA_pol_sigma70"/>
</dbReference>
<evidence type="ECO:0000256" key="1">
    <source>
        <dbReference type="ARBA" id="ARBA00023163"/>
    </source>
</evidence>
<dbReference type="PROSITE" id="PS00716">
    <property type="entry name" value="SIGMA70_2"/>
    <property type="match status" value="1"/>
</dbReference>
<accession>A0A1G1ZTF3</accession>
<dbReference type="PANTHER" id="PTHR30603:SF47">
    <property type="entry name" value="RNA POLYMERASE SIGMA FACTOR SIGD, CHLOROPLASTIC"/>
    <property type="match status" value="1"/>
</dbReference>
<evidence type="ECO:0000313" key="4">
    <source>
        <dbReference type="Proteomes" id="UP000176284"/>
    </source>
</evidence>
<feature type="domain" description="HTH HARE-type" evidence="2">
    <location>
        <begin position="221"/>
        <end position="285"/>
    </location>
</feature>
<dbReference type="PRINTS" id="PR00046">
    <property type="entry name" value="SIGMA70FCT"/>
</dbReference>
<evidence type="ECO:0000313" key="3">
    <source>
        <dbReference type="EMBL" id="OGY68013.1"/>
    </source>
</evidence>
<evidence type="ECO:0000259" key="2">
    <source>
        <dbReference type="PROSITE" id="PS51913"/>
    </source>
</evidence>
<dbReference type="InterPro" id="IPR013324">
    <property type="entry name" value="RNA_pol_sigma_r3/r4-like"/>
</dbReference>
<name>A0A1G1ZTF3_9BACT</name>
<dbReference type="Gene3D" id="1.10.10.10">
    <property type="entry name" value="Winged helix-like DNA-binding domain superfamily/Winged helix DNA-binding domain"/>
    <property type="match status" value="1"/>
</dbReference>
<proteinExistence type="predicted"/>
<dbReference type="PANTHER" id="PTHR30603">
    <property type="entry name" value="RNA POLYMERASE SIGMA FACTOR RPO"/>
    <property type="match status" value="1"/>
</dbReference>
<protein>
    <recommendedName>
        <fullName evidence="2">HTH HARE-type domain-containing protein</fullName>
    </recommendedName>
</protein>
<dbReference type="InterPro" id="IPR050239">
    <property type="entry name" value="Sigma-70_RNA_pol_init_factors"/>
</dbReference>
<dbReference type="Gene3D" id="1.10.10.1250">
    <property type="entry name" value="RNA polymerase, subunit delta, N-terminal domain"/>
    <property type="match status" value="1"/>
</dbReference>
<dbReference type="GO" id="GO:0003700">
    <property type="term" value="F:DNA-binding transcription factor activity"/>
    <property type="evidence" value="ECO:0007669"/>
    <property type="project" value="InterPro"/>
</dbReference>
<dbReference type="SUPFAM" id="SSF88659">
    <property type="entry name" value="Sigma3 and sigma4 domains of RNA polymerase sigma factors"/>
    <property type="match status" value="1"/>
</dbReference>
<dbReference type="AlphaFoldDB" id="A0A1G1ZTF3"/>
<reference evidence="3 4" key="1">
    <citation type="journal article" date="2016" name="Nat. Commun.">
        <title>Thousands of microbial genomes shed light on interconnected biogeochemical processes in an aquifer system.</title>
        <authorList>
            <person name="Anantharaman K."/>
            <person name="Brown C.T."/>
            <person name="Hug L.A."/>
            <person name="Sharon I."/>
            <person name="Castelle C.J."/>
            <person name="Probst A.J."/>
            <person name="Thomas B.C."/>
            <person name="Singh A."/>
            <person name="Wilkins M.J."/>
            <person name="Karaoz U."/>
            <person name="Brodie E.L."/>
            <person name="Williams K.H."/>
            <person name="Hubbard S.S."/>
            <person name="Banfield J.F."/>
        </authorList>
    </citation>
    <scope>NUCLEOTIDE SEQUENCE [LARGE SCALE GENOMIC DNA]</scope>
</reference>
<keyword evidence="1" id="KW-0804">Transcription</keyword>
<dbReference type="GO" id="GO:0006352">
    <property type="term" value="P:DNA-templated transcription initiation"/>
    <property type="evidence" value="ECO:0007669"/>
    <property type="project" value="InterPro"/>
</dbReference>
<dbReference type="Pfam" id="PF04545">
    <property type="entry name" value="Sigma70_r4"/>
    <property type="match status" value="1"/>
</dbReference>
<dbReference type="InterPro" id="IPR036388">
    <property type="entry name" value="WH-like_DNA-bd_sf"/>
</dbReference>
<sequence length="349" mass="39660">MNVSVSKIITSLLAGLDAKKREVIEGRYGLRDGEQKTLAELGSKYAVTRERIRQIEAGAFEDLQAVAGKSAEIGQFVNLVKTHIKNIGGVRREVLLLSDLRAMIGDPNTANLSSKVKLILEVAGEPKFCSDGREFHSYWYLNEEDRKKATTLVAKLANWLNGRKDQETISHEKVDSFFNEAIKPHNLKDLVALNYVSMSKLFHVNHFGDFGLSEWPSVNPRTVRDWVYLVLKKHAKPAHFENIAAMINKVRKDSKVAHPQTVHNELIKDQRFILVGRGMYGLKEFGLMPGTAREVMSRLLKQHGPLTPKELLGLVLKERLLKKNTILINLQNKKYFKRLEDGRYTLHLV</sequence>
<dbReference type="InterPro" id="IPR038087">
    <property type="entry name" value="RNAP_delta_N_dom_sf"/>
</dbReference>
<dbReference type="EMBL" id="MHJM01000010">
    <property type="protein sequence ID" value="OGY68013.1"/>
    <property type="molecule type" value="Genomic_DNA"/>
</dbReference>
<gene>
    <name evidence="3" type="ORF">A3H63_01595</name>
</gene>
<dbReference type="Proteomes" id="UP000176284">
    <property type="component" value="Unassembled WGS sequence"/>
</dbReference>
<dbReference type="PROSITE" id="PS51913">
    <property type="entry name" value="HTH_HARE"/>
    <property type="match status" value="1"/>
</dbReference>
<dbReference type="InterPro" id="IPR007759">
    <property type="entry name" value="Asxl_HARE-HTH"/>
</dbReference>
<organism evidence="3 4">
    <name type="scientific">Candidatus Harrisonbacteria bacterium RIFCSPLOWO2_02_FULL_45_10c</name>
    <dbReference type="NCBI Taxonomy" id="1798410"/>
    <lineage>
        <taxon>Bacteria</taxon>
        <taxon>Candidatus Harrisoniibacteriota</taxon>
    </lineage>
</organism>
<dbReference type="InterPro" id="IPR007630">
    <property type="entry name" value="RNA_pol_sigma70_r4"/>
</dbReference>